<dbReference type="Gene3D" id="3.40.630.30">
    <property type="match status" value="1"/>
</dbReference>
<keyword evidence="2" id="KW-0808">Transferase</keyword>
<dbReference type="CDD" id="cd04301">
    <property type="entry name" value="NAT_SF"/>
    <property type="match status" value="1"/>
</dbReference>
<reference evidence="2 3" key="1">
    <citation type="submission" date="2011-02" db="EMBL/GenBank/DDBJ databases">
        <authorList>
            <person name="Muzny D."/>
            <person name="Qin X."/>
            <person name="Deng J."/>
            <person name="Jiang H."/>
            <person name="Liu Y."/>
            <person name="Qu J."/>
            <person name="Song X.-Z."/>
            <person name="Zhang L."/>
            <person name="Thornton R."/>
            <person name="Coyle M."/>
            <person name="Francisco L."/>
            <person name="Jackson L."/>
            <person name="Javaid M."/>
            <person name="Korchina V."/>
            <person name="Kovar C."/>
            <person name="Mata R."/>
            <person name="Mathew T."/>
            <person name="Ngo R."/>
            <person name="Nguyen L."/>
            <person name="Nguyen N."/>
            <person name="Okwuonu G."/>
            <person name="Ongeri F."/>
            <person name="Pham C."/>
            <person name="Simmons D."/>
            <person name="Wilczek-Boney K."/>
            <person name="Hale W."/>
            <person name="Jakkamsetti A."/>
            <person name="Pham P."/>
            <person name="Ruth R."/>
            <person name="San Lucas F."/>
            <person name="Warren J."/>
            <person name="Zhang J."/>
            <person name="Zhao Z."/>
            <person name="Zhou C."/>
            <person name="Zhu D."/>
            <person name="Lee S."/>
            <person name="Bess C."/>
            <person name="Blankenburg K."/>
            <person name="Forbes L."/>
            <person name="Fu Q."/>
            <person name="Gubbala S."/>
            <person name="Hirani K."/>
            <person name="Jayaseelan J.C."/>
            <person name="Lara F."/>
            <person name="Munidasa M."/>
            <person name="Palculict T."/>
            <person name="Patil S."/>
            <person name="Pu L.-L."/>
            <person name="Saada N."/>
            <person name="Tang L."/>
            <person name="Weissenberger G."/>
            <person name="Zhu Y."/>
            <person name="Hemphill L."/>
            <person name="Shang Y."/>
            <person name="Youmans B."/>
            <person name="Ayvaz T."/>
            <person name="Ross M."/>
            <person name="Santibanez J."/>
            <person name="Aqrawi P."/>
            <person name="Gross S."/>
            <person name="Joshi V."/>
            <person name="Fowler G."/>
            <person name="Nazareth L."/>
            <person name="Reid J."/>
            <person name="Worley K."/>
            <person name="Petrosino J."/>
            <person name="Highlander S."/>
            <person name="Gibbs R."/>
        </authorList>
    </citation>
    <scope>NUCLEOTIDE SEQUENCE [LARGE SCALE GENOMIC DNA]</scope>
    <source>
        <strain evidence="2 3">SK115</strain>
    </source>
</reference>
<dbReference type="Proteomes" id="UP000003351">
    <property type="component" value="Unassembled WGS sequence"/>
</dbReference>
<organism evidence="2 3">
    <name type="scientific">Streptococcus sanguinis SK115</name>
    <dbReference type="NCBI Taxonomy" id="888810"/>
    <lineage>
        <taxon>Bacteria</taxon>
        <taxon>Bacillati</taxon>
        <taxon>Bacillota</taxon>
        <taxon>Bacilli</taxon>
        <taxon>Lactobacillales</taxon>
        <taxon>Streptococcaceae</taxon>
        <taxon>Streptococcus</taxon>
    </lineage>
</organism>
<dbReference type="PATRIC" id="fig|888810.3.peg.2106"/>
<evidence type="ECO:0000313" key="2">
    <source>
        <dbReference type="EMBL" id="EGD31067.1"/>
    </source>
</evidence>
<dbReference type="InterPro" id="IPR000182">
    <property type="entry name" value="GNAT_dom"/>
</dbReference>
<proteinExistence type="predicted"/>
<gene>
    <name evidence="2" type="ORF">HMPREF9382_2151</name>
</gene>
<dbReference type="SUPFAM" id="SSF55729">
    <property type="entry name" value="Acyl-CoA N-acyltransferases (Nat)"/>
    <property type="match status" value="1"/>
</dbReference>
<protein>
    <submittedName>
        <fullName evidence="2">GNAT family acetyltransferase</fullName>
    </submittedName>
</protein>
<dbReference type="EMBL" id="AEXW01000009">
    <property type="protein sequence ID" value="EGD31067.1"/>
    <property type="molecule type" value="Genomic_DNA"/>
</dbReference>
<dbReference type="GO" id="GO:0016747">
    <property type="term" value="F:acyltransferase activity, transferring groups other than amino-acyl groups"/>
    <property type="evidence" value="ECO:0007669"/>
    <property type="project" value="InterPro"/>
</dbReference>
<sequence length="164" mass="18844">MVLKLKSRKDFKMIVIEEVKEEKQKMLVVSEVLKDLPEWFGIPESTQAYIEGAKDLQVWAAYQERDLAGFISLSYSSEDCAEIDCLAVKKCYHRMGIGSQLLGVLEKSARPKASYLQVKTVAPGHYPTYDRTNAFYQAQGFKKLEIFPELWDKSNPCLIWVKKL</sequence>
<dbReference type="AlphaFoldDB" id="F0IAQ8"/>
<evidence type="ECO:0000259" key="1">
    <source>
        <dbReference type="PROSITE" id="PS51186"/>
    </source>
</evidence>
<evidence type="ECO:0000313" key="3">
    <source>
        <dbReference type="Proteomes" id="UP000003351"/>
    </source>
</evidence>
<comment type="caution">
    <text evidence="2">The sequence shown here is derived from an EMBL/GenBank/DDBJ whole genome shotgun (WGS) entry which is preliminary data.</text>
</comment>
<feature type="domain" description="N-acetyltransferase" evidence="1">
    <location>
        <begin position="14"/>
        <end position="164"/>
    </location>
</feature>
<dbReference type="Pfam" id="PF13508">
    <property type="entry name" value="Acetyltransf_7"/>
    <property type="match status" value="1"/>
</dbReference>
<dbReference type="HOGENOM" id="CLU_142044_0_0_9"/>
<name>F0IAQ8_STRSA</name>
<dbReference type="InterPro" id="IPR016181">
    <property type="entry name" value="Acyl_CoA_acyltransferase"/>
</dbReference>
<dbReference type="PROSITE" id="PS51186">
    <property type="entry name" value="GNAT"/>
    <property type="match status" value="1"/>
</dbReference>
<accession>F0IAQ8</accession>